<feature type="transmembrane region" description="Helical" evidence="2">
    <location>
        <begin position="112"/>
        <end position="133"/>
    </location>
</feature>
<reference evidence="3 4" key="1">
    <citation type="submission" date="2023-09" db="EMBL/GenBank/DDBJ databases">
        <authorList>
            <person name="Rey-Velasco X."/>
        </authorList>
    </citation>
    <scope>NUCLEOTIDE SEQUENCE [LARGE SCALE GENOMIC DNA]</scope>
    <source>
        <strain evidence="3 4">W345</strain>
    </source>
</reference>
<evidence type="ECO:0000256" key="1">
    <source>
        <dbReference type="SAM" id="Coils"/>
    </source>
</evidence>
<dbReference type="EMBL" id="JAVRIC010000007">
    <property type="protein sequence ID" value="MDT0497065.1"/>
    <property type="molecule type" value="Genomic_DNA"/>
</dbReference>
<evidence type="ECO:0000313" key="3">
    <source>
        <dbReference type="EMBL" id="MDT0497065.1"/>
    </source>
</evidence>
<keyword evidence="1" id="KW-0175">Coiled coil</keyword>
<feature type="transmembrane region" description="Helical" evidence="2">
    <location>
        <begin position="6"/>
        <end position="28"/>
    </location>
</feature>
<keyword evidence="2" id="KW-1133">Transmembrane helix</keyword>
<evidence type="ECO:0000256" key="2">
    <source>
        <dbReference type="SAM" id="Phobius"/>
    </source>
</evidence>
<accession>A0ABU2WHN8</accession>
<sequence>MSASFELVAMIVGGATASALVGFAQGYLDAKKNKGRKETIEERISKLTGALKDSSRLVAEIESEIETRKQLVEELQEDAEKHRKLISMNEEQVQAIAQVLGGELRKESKKSFWKGVGVNFIFFLLGASASWLFSR</sequence>
<organism evidence="3 4">
    <name type="scientific">Banduia mediterranea</name>
    <dbReference type="NCBI Taxonomy" id="3075609"/>
    <lineage>
        <taxon>Bacteria</taxon>
        <taxon>Pseudomonadati</taxon>
        <taxon>Pseudomonadota</taxon>
        <taxon>Gammaproteobacteria</taxon>
        <taxon>Nevskiales</taxon>
        <taxon>Algiphilaceae</taxon>
        <taxon>Banduia</taxon>
    </lineage>
</organism>
<evidence type="ECO:0000313" key="4">
    <source>
        <dbReference type="Proteomes" id="UP001254608"/>
    </source>
</evidence>
<comment type="caution">
    <text evidence="3">The sequence shown here is derived from an EMBL/GenBank/DDBJ whole genome shotgun (WGS) entry which is preliminary data.</text>
</comment>
<feature type="coiled-coil region" evidence="1">
    <location>
        <begin position="58"/>
        <end position="92"/>
    </location>
</feature>
<protein>
    <submittedName>
        <fullName evidence="3">Uncharacterized protein</fullName>
    </submittedName>
</protein>
<dbReference type="RefSeq" id="WP_311364459.1">
    <property type="nucleotide sequence ID" value="NZ_JAVRIC010000007.1"/>
</dbReference>
<proteinExistence type="predicted"/>
<keyword evidence="4" id="KW-1185">Reference proteome</keyword>
<name>A0ABU2WHN8_9GAMM</name>
<keyword evidence="2" id="KW-0472">Membrane</keyword>
<gene>
    <name evidence="3" type="ORF">RM530_06760</name>
</gene>
<keyword evidence="2" id="KW-0812">Transmembrane</keyword>
<dbReference type="Proteomes" id="UP001254608">
    <property type="component" value="Unassembled WGS sequence"/>
</dbReference>